<organism evidence="11 12">
    <name type="scientific">Pleuronectes platessa</name>
    <name type="common">European plaice</name>
    <dbReference type="NCBI Taxonomy" id="8262"/>
    <lineage>
        <taxon>Eukaryota</taxon>
        <taxon>Metazoa</taxon>
        <taxon>Chordata</taxon>
        <taxon>Craniata</taxon>
        <taxon>Vertebrata</taxon>
        <taxon>Euteleostomi</taxon>
        <taxon>Actinopterygii</taxon>
        <taxon>Neopterygii</taxon>
        <taxon>Teleostei</taxon>
        <taxon>Neoteleostei</taxon>
        <taxon>Acanthomorphata</taxon>
        <taxon>Carangaria</taxon>
        <taxon>Pleuronectiformes</taxon>
        <taxon>Pleuronectoidei</taxon>
        <taxon>Pleuronectidae</taxon>
        <taxon>Pleuronectes</taxon>
    </lineage>
</organism>
<dbReference type="GO" id="GO:0043025">
    <property type="term" value="C:neuronal cell body"/>
    <property type="evidence" value="ECO:0007669"/>
    <property type="project" value="TreeGrafter"/>
</dbReference>
<name>A0A9N7YC30_PLEPL</name>
<dbReference type="GO" id="GO:0070062">
    <property type="term" value="C:extracellular exosome"/>
    <property type="evidence" value="ECO:0007669"/>
    <property type="project" value="TreeGrafter"/>
</dbReference>
<evidence type="ECO:0000256" key="3">
    <source>
        <dbReference type="ARBA" id="ARBA00022490"/>
    </source>
</evidence>
<keyword evidence="3" id="KW-0963">Cytoplasm</keyword>
<keyword evidence="6" id="KW-0206">Cytoskeleton</keyword>
<feature type="compositionally biased region" description="Basic and acidic residues" evidence="10">
    <location>
        <begin position="103"/>
        <end position="113"/>
    </location>
</feature>
<evidence type="ECO:0000256" key="5">
    <source>
        <dbReference type="ARBA" id="ARBA00023203"/>
    </source>
</evidence>
<comment type="subcellular location">
    <subcellularLocation>
        <location evidence="1">Cytoplasm</location>
        <location evidence="1">Cytoskeleton</location>
    </subcellularLocation>
</comment>
<keyword evidence="4" id="KW-0597">Phosphoprotein</keyword>
<keyword evidence="5" id="KW-0009">Actin-binding</keyword>
<evidence type="ECO:0000313" key="12">
    <source>
        <dbReference type="Proteomes" id="UP001153269"/>
    </source>
</evidence>
<comment type="subunit">
    <text evidence="2">Binds actin.</text>
</comment>
<dbReference type="GO" id="GO:0005856">
    <property type="term" value="C:cytoskeleton"/>
    <property type="evidence" value="ECO:0007669"/>
    <property type="project" value="UniProtKB-SubCell"/>
</dbReference>
<feature type="compositionally biased region" description="Polar residues" evidence="10">
    <location>
        <begin position="135"/>
        <end position="156"/>
    </location>
</feature>
<dbReference type="GO" id="GO:0033269">
    <property type="term" value="C:internode region of axon"/>
    <property type="evidence" value="ECO:0007669"/>
    <property type="project" value="TreeGrafter"/>
</dbReference>
<comment type="caution">
    <text evidence="11">The sequence shown here is derived from an EMBL/GenBank/DDBJ whole genome shotgun (WGS) entry which is preliminary data.</text>
</comment>
<evidence type="ECO:0000313" key="11">
    <source>
        <dbReference type="EMBL" id="CAB1418879.1"/>
    </source>
</evidence>
<evidence type="ECO:0000256" key="8">
    <source>
        <dbReference type="ARBA" id="ARBA00026168"/>
    </source>
</evidence>
<dbReference type="PANTHER" id="PTHR47137">
    <property type="entry name" value="ERMIN"/>
    <property type="match status" value="1"/>
</dbReference>
<comment type="function">
    <text evidence="7">Plays a role in cytoskeletal rearrangements during the late wrapping and/or compaction phases of myelinogenesis as well as in maintenance and stability of myelin sheath in the adult. May play an important role in late-stage oligodendroglia maturation, myelin/Ranvier node formation during CNS development, and in the maintenance and plasticity of related structures in the mature CNS.</text>
</comment>
<dbReference type="GO" id="GO:0033270">
    <property type="term" value="C:paranode region of axon"/>
    <property type="evidence" value="ECO:0007669"/>
    <property type="project" value="TreeGrafter"/>
</dbReference>
<feature type="region of interest" description="Disordered" evidence="10">
    <location>
        <begin position="36"/>
        <end position="265"/>
    </location>
</feature>
<dbReference type="GO" id="GO:0043209">
    <property type="term" value="C:myelin sheath"/>
    <property type="evidence" value="ECO:0007669"/>
    <property type="project" value="TreeGrafter"/>
</dbReference>
<gene>
    <name evidence="11" type="ORF">PLEPLA_LOCUS6706</name>
</gene>
<dbReference type="Proteomes" id="UP001153269">
    <property type="component" value="Unassembled WGS sequence"/>
</dbReference>
<evidence type="ECO:0000256" key="9">
    <source>
        <dbReference type="ARBA" id="ARBA00031224"/>
    </source>
</evidence>
<evidence type="ECO:0000256" key="4">
    <source>
        <dbReference type="ARBA" id="ARBA00022553"/>
    </source>
</evidence>
<evidence type="ECO:0000256" key="10">
    <source>
        <dbReference type="SAM" id="MobiDB-lite"/>
    </source>
</evidence>
<feature type="compositionally biased region" description="Basic and acidic residues" evidence="10">
    <location>
        <begin position="64"/>
        <end position="74"/>
    </location>
</feature>
<dbReference type="Gene3D" id="6.10.360.10">
    <property type="match status" value="1"/>
</dbReference>
<dbReference type="Pfam" id="PF20491">
    <property type="entry name" value="Ermin"/>
    <property type="match status" value="1"/>
</dbReference>
<dbReference type="GO" id="GO:0051015">
    <property type="term" value="F:actin filament binding"/>
    <property type="evidence" value="ECO:0007669"/>
    <property type="project" value="InterPro"/>
</dbReference>
<sequence length="299" mass="33497">METSQAPPKPPRLTAQEENALVSQVLEIIGGFTEEALQTLDQPEERDVWSMEEGDDSVFYSDEDQTHQDVKGDASCEAGAEPVPQREGDKDKLEMETPTTLLTKREEECRELQSQKTELVYESDPTHAGAKADPSSETLVSTSGESLQPNCTNADVQTHDGSDVSSDTANPQVKDEKETQTPNPESLHVTQEEESCSRLREEADGPKETSEADLQISGDRRMKEKQRPEQDPNSHDPVGFRQGSTCRGYSTLPAQKKPADQKSFDHVNLSKYSTVSYRKIRRGNTRQKIDEFEYMIMKL</sequence>
<dbReference type="InterPro" id="IPR045346">
    <property type="entry name" value="Ermin"/>
</dbReference>
<feature type="compositionally biased region" description="Basic and acidic residues" evidence="10">
    <location>
        <begin position="84"/>
        <end position="95"/>
    </location>
</feature>
<dbReference type="EMBL" id="CADEAL010000347">
    <property type="protein sequence ID" value="CAB1418879.1"/>
    <property type="molecule type" value="Genomic_DNA"/>
</dbReference>
<reference evidence="11" key="1">
    <citation type="submission" date="2020-03" db="EMBL/GenBank/DDBJ databases">
        <authorList>
            <person name="Weist P."/>
        </authorList>
    </citation>
    <scope>NUCLEOTIDE SEQUENCE</scope>
</reference>
<dbReference type="GO" id="GO:0031344">
    <property type="term" value="P:regulation of cell projection organization"/>
    <property type="evidence" value="ECO:0007669"/>
    <property type="project" value="TreeGrafter"/>
</dbReference>
<protein>
    <recommendedName>
        <fullName evidence="8">Ermin</fullName>
    </recommendedName>
    <alternativeName>
        <fullName evidence="9">Juxtanodin</fullName>
    </alternativeName>
</protein>
<dbReference type="GO" id="GO:0005938">
    <property type="term" value="C:cell cortex"/>
    <property type="evidence" value="ECO:0007669"/>
    <property type="project" value="TreeGrafter"/>
</dbReference>
<keyword evidence="12" id="KW-1185">Reference proteome</keyword>
<evidence type="ECO:0000256" key="1">
    <source>
        <dbReference type="ARBA" id="ARBA00004245"/>
    </source>
</evidence>
<dbReference type="InterPro" id="IPR008954">
    <property type="entry name" value="Moesin_tail_sf"/>
</dbReference>
<evidence type="ECO:0000256" key="2">
    <source>
        <dbReference type="ARBA" id="ARBA00011216"/>
    </source>
</evidence>
<dbReference type="GO" id="GO:0001763">
    <property type="term" value="P:morphogenesis of a branching structure"/>
    <property type="evidence" value="ECO:0007669"/>
    <property type="project" value="TreeGrafter"/>
</dbReference>
<evidence type="ECO:0000256" key="7">
    <source>
        <dbReference type="ARBA" id="ARBA00025213"/>
    </source>
</evidence>
<dbReference type="AlphaFoldDB" id="A0A9N7YC30"/>
<proteinExistence type="predicted"/>
<dbReference type="GO" id="GO:0030175">
    <property type="term" value="C:filopodium"/>
    <property type="evidence" value="ECO:0007669"/>
    <property type="project" value="TreeGrafter"/>
</dbReference>
<accession>A0A9N7YC30</accession>
<feature type="compositionally biased region" description="Basic and acidic residues" evidence="10">
    <location>
        <begin position="218"/>
        <end position="234"/>
    </location>
</feature>
<feature type="compositionally biased region" description="Basic and acidic residues" evidence="10">
    <location>
        <begin position="195"/>
        <end position="210"/>
    </location>
</feature>
<dbReference type="GO" id="GO:0008360">
    <property type="term" value="P:regulation of cell shape"/>
    <property type="evidence" value="ECO:0007669"/>
    <property type="project" value="InterPro"/>
</dbReference>
<dbReference type="GO" id="GO:0007015">
    <property type="term" value="P:actin filament organization"/>
    <property type="evidence" value="ECO:0007669"/>
    <property type="project" value="InterPro"/>
</dbReference>
<dbReference type="PANTHER" id="PTHR47137:SF1">
    <property type="entry name" value="ERMIN"/>
    <property type="match status" value="1"/>
</dbReference>
<evidence type="ECO:0000256" key="6">
    <source>
        <dbReference type="ARBA" id="ARBA00023212"/>
    </source>
</evidence>